<dbReference type="Proteomes" id="UP000298517">
    <property type="component" value="Unassembled WGS sequence"/>
</dbReference>
<comment type="caution">
    <text evidence="1">The sequence shown here is derived from an EMBL/GenBank/DDBJ whole genome shotgun (WGS) entry which is preliminary data.</text>
</comment>
<dbReference type="GO" id="GO:0008168">
    <property type="term" value="F:methyltransferase activity"/>
    <property type="evidence" value="ECO:0007669"/>
    <property type="project" value="UniProtKB-KW"/>
</dbReference>
<proteinExistence type="predicted"/>
<dbReference type="SUPFAM" id="SSF51197">
    <property type="entry name" value="Clavaminate synthase-like"/>
    <property type="match status" value="1"/>
</dbReference>
<reference evidence="1 2" key="1">
    <citation type="journal article" date="2011" name="J. Microbiol.">
        <title>Gramella jeungdoensis sp. nov., isolated from a solar saltern in Korea.</title>
        <authorList>
            <person name="Joung Y."/>
            <person name="Kim H."/>
            <person name="Jang T."/>
            <person name="Ahn T.S."/>
            <person name="Joh K."/>
        </authorList>
    </citation>
    <scope>NUCLEOTIDE SEQUENCE [LARGE SCALE GENOMIC DNA]</scope>
    <source>
        <strain evidence="1 2">KCTC 23123</strain>
    </source>
</reference>
<dbReference type="EMBL" id="SNQI01000001">
    <property type="protein sequence ID" value="TEW76794.1"/>
    <property type="molecule type" value="Genomic_DNA"/>
</dbReference>
<name>A0A4Y8AXR0_9FLAO</name>
<dbReference type="AlphaFoldDB" id="A0A4Y8AXR0"/>
<gene>
    <name evidence="1" type="ORF">E2488_02800</name>
</gene>
<protein>
    <submittedName>
        <fullName evidence="1">RNA methylase</fullName>
    </submittedName>
</protein>
<evidence type="ECO:0000313" key="1">
    <source>
        <dbReference type="EMBL" id="TEW76794.1"/>
    </source>
</evidence>
<dbReference type="RefSeq" id="WP_134246804.1">
    <property type="nucleotide sequence ID" value="NZ_SNQI01000001.1"/>
</dbReference>
<accession>A0A4Y8AXR0</accession>
<keyword evidence="1" id="KW-0808">Transferase</keyword>
<evidence type="ECO:0000313" key="2">
    <source>
        <dbReference type="Proteomes" id="UP000298517"/>
    </source>
</evidence>
<organism evidence="1 2">
    <name type="scientific">Gramella jeungdoensis</name>
    <dbReference type="NCBI Taxonomy" id="708091"/>
    <lineage>
        <taxon>Bacteria</taxon>
        <taxon>Pseudomonadati</taxon>
        <taxon>Bacteroidota</taxon>
        <taxon>Flavobacteriia</taxon>
        <taxon>Flavobacteriales</taxon>
        <taxon>Flavobacteriaceae</taxon>
        <taxon>Christiangramia</taxon>
    </lineage>
</organism>
<keyword evidence="2" id="KW-1185">Reference proteome</keyword>
<dbReference type="OrthoDB" id="4518480at2"/>
<sequence length="409" mass="46792">MNSSTWKSLLYDSDNLSKPAQGKQLISTKDIAEIKLLLIKVLRGFLAKEDLHVGLKTYINNELRNDLIEKMVANPPSLEHSFEDWSQQIFGDQKFGIILIGLEEYSNSFAEKAATIVRPLLENAGLPLDGLSFLFFMGNYGFTPFGVHKESTGEDGILFHLGPENKEFYTWDKPKYNSIEHNSEVFHNIYEMLAEGKAYELEPGDAMVIPHYVYHIGNTPKFSLSFVLDYVNPPKDRFENELIKETAEEVLIKHVEYEKPIRLNAPHSALNDVLDLHSIQKKMEITLARKILSLKSNGGIRRKSNKKRALIPQMENFSIKGKEIFPIHLDVPDTKKTLIFARGHRIVLKNHPMLPQLIGQLNKEEYITLTSIRQLMEPIWDLVEVYSLIQELLSVEAITTDVINNENFG</sequence>
<dbReference type="GO" id="GO:0032259">
    <property type="term" value="P:methylation"/>
    <property type="evidence" value="ECO:0007669"/>
    <property type="project" value="UniProtKB-KW"/>
</dbReference>
<keyword evidence="1" id="KW-0489">Methyltransferase</keyword>